<reference evidence="1" key="1">
    <citation type="journal article" date="2017" name="J. Phycol.">
        <title>Analysis of chloroplast genomes and a supermatrix inform reclassification of the Rhodomelaceae (Rhodophyta).</title>
        <authorList>
            <person name="Diaz-Tapia P."/>
            <person name="Maggs C.A."/>
            <person name="West J.A."/>
            <person name="Verbruggen H."/>
        </authorList>
    </citation>
    <scope>NUCLEOTIDE SEQUENCE</scope>
    <source>
        <strain evidence="1">PD546</strain>
    </source>
</reference>
<dbReference type="AlphaFoldDB" id="A0A1Z1MB44"/>
<keyword evidence="1" id="KW-0150">Chloroplast</keyword>
<dbReference type="GeneID" id="33356515"/>
<dbReference type="RefSeq" id="YP_009394628.1">
    <property type="nucleotide sequence ID" value="NC_035273.1"/>
</dbReference>
<sequence length="34" mass="4225">MYIICNKKNKFLISQYNINMKQFYFLSLFDLMLV</sequence>
<gene>
    <name evidence="1" type="primary">orf34b</name>
</gene>
<dbReference type="EMBL" id="MF101426">
    <property type="protein sequence ID" value="ARW63190.1"/>
    <property type="molecule type" value="Genomic_DNA"/>
</dbReference>
<organism evidence="1">
    <name type="scientific">Vertebrata thuyoides</name>
    <dbReference type="NCBI Taxonomy" id="2006970"/>
    <lineage>
        <taxon>Eukaryota</taxon>
        <taxon>Rhodophyta</taxon>
        <taxon>Florideophyceae</taxon>
        <taxon>Rhodymeniophycidae</taxon>
        <taxon>Ceramiales</taxon>
        <taxon>Rhodomelaceae</taxon>
        <taxon>Polysiphonioideae</taxon>
        <taxon>Vertebrata</taxon>
    </lineage>
</organism>
<name>A0A1Z1MB44_9FLOR</name>
<evidence type="ECO:0000313" key="1">
    <source>
        <dbReference type="EMBL" id="ARW63190.1"/>
    </source>
</evidence>
<keyword evidence="1" id="KW-0934">Plastid</keyword>
<proteinExistence type="predicted"/>
<geneLocation type="chloroplast" evidence="1"/>
<accession>A0A1Z1MB44</accession>
<protein>
    <submittedName>
        <fullName evidence="1">Uncharacterized protein</fullName>
    </submittedName>
</protein>